<dbReference type="InterPro" id="IPR030662">
    <property type="entry name" value="DPH6/MJ0570"/>
</dbReference>
<dbReference type="FunFam" id="3.40.50.620:FF:000069">
    <property type="entry name" value="diphthine--ammonia ligase"/>
    <property type="match status" value="1"/>
</dbReference>
<dbReference type="EC" id="6.3.1.14" evidence="3"/>
<dbReference type="SUPFAM" id="SSF52402">
    <property type="entry name" value="Adenine nucleotide alpha hydrolases-like"/>
    <property type="match status" value="1"/>
</dbReference>
<dbReference type="FunFam" id="3.30.1330.40:FF:000010">
    <property type="entry name" value="Diphthine--ammonia ligase"/>
    <property type="match status" value="1"/>
</dbReference>
<feature type="compositionally biased region" description="Low complexity" evidence="10">
    <location>
        <begin position="761"/>
        <end position="771"/>
    </location>
</feature>
<dbReference type="Pfam" id="PF01042">
    <property type="entry name" value="Ribonuc_L-PSP"/>
    <property type="match status" value="2"/>
</dbReference>
<dbReference type="GO" id="GO:0017183">
    <property type="term" value="P:protein histidyl modification to diphthamide"/>
    <property type="evidence" value="ECO:0007669"/>
    <property type="project" value="UniProtKB-UniPathway"/>
</dbReference>
<evidence type="ECO:0000256" key="2">
    <source>
        <dbReference type="ARBA" id="ARBA00008496"/>
    </source>
</evidence>
<dbReference type="NCBIfam" id="TIGR00290">
    <property type="entry name" value="MJ0570_dom"/>
    <property type="match status" value="1"/>
</dbReference>
<evidence type="ECO:0000256" key="3">
    <source>
        <dbReference type="ARBA" id="ARBA00012089"/>
    </source>
</evidence>
<evidence type="ECO:0000256" key="1">
    <source>
        <dbReference type="ARBA" id="ARBA00005156"/>
    </source>
</evidence>
<dbReference type="AlphaFoldDB" id="A0A182TFJ7"/>
<protein>
    <recommendedName>
        <fullName evidence="4">Diphthine--ammonia ligase</fullName>
        <ecNumber evidence="3">6.3.1.14</ecNumber>
    </recommendedName>
    <alternativeName>
        <fullName evidence="6">ATP-binding domain-containing protein 4</fullName>
    </alternativeName>
    <alternativeName>
        <fullName evidence="5">Diphthamide synthase</fullName>
    </alternativeName>
    <alternativeName>
        <fullName evidence="7">Diphthamide synthetase</fullName>
    </alternativeName>
    <alternativeName>
        <fullName evidence="8">Protein DPH6 homolog</fullName>
    </alternativeName>
</protein>
<dbReference type="CDD" id="cd06156">
    <property type="entry name" value="eu_AANH_C_2"/>
    <property type="match status" value="1"/>
</dbReference>
<dbReference type="InterPro" id="IPR014729">
    <property type="entry name" value="Rossmann-like_a/b/a_fold"/>
</dbReference>
<dbReference type="Pfam" id="PF01902">
    <property type="entry name" value="Diphthami_syn_2"/>
    <property type="match status" value="1"/>
</dbReference>
<evidence type="ECO:0000313" key="13">
    <source>
        <dbReference type="Proteomes" id="UP000075902"/>
    </source>
</evidence>
<comment type="catalytic activity">
    <reaction evidence="9">
        <text>diphthine-[translation elongation factor 2] + NH4(+) + ATP = diphthamide-[translation elongation factor 2] + AMP + diphosphate + H(+)</text>
        <dbReference type="Rhea" id="RHEA:19753"/>
        <dbReference type="Rhea" id="RHEA-COMP:10172"/>
        <dbReference type="Rhea" id="RHEA-COMP:10174"/>
        <dbReference type="ChEBI" id="CHEBI:15378"/>
        <dbReference type="ChEBI" id="CHEBI:16692"/>
        <dbReference type="ChEBI" id="CHEBI:28938"/>
        <dbReference type="ChEBI" id="CHEBI:30616"/>
        <dbReference type="ChEBI" id="CHEBI:33019"/>
        <dbReference type="ChEBI" id="CHEBI:82696"/>
        <dbReference type="ChEBI" id="CHEBI:456215"/>
        <dbReference type="EC" id="6.3.1.14"/>
    </reaction>
</comment>
<evidence type="ECO:0000256" key="8">
    <source>
        <dbReference type="ARBA" id="ARBA00032849"/>
    </source>
</evidence>
<dbReference type="FunFam" id="3.90.1490.10:FF:000002">
    <property type="entry name" value="Diphthine--ammonia ligase"/>
    <property type="match status" value="1"/>
</dbReference>
<evidence type="ECO:0000256" key="9">
    <source>
        <dbReference type="ARBA" id="ARBA00048108"/>
    </source>
</evidence>
<dbReference type="Gene3D" id="3.40.50.620">
    <property type="entry name" value="HUPs"/>
    <property type="match status" value="1"/>
</dbReference>
<evidence type="ECO:0000256" key="5">
    <source>
        <dbReference type="ARBA" id="ARBA00029814"/>
    </source>
</evidence>
<comment type="pathway">
    <text evidence="1">Protein modification; peptidyl-diphthamide biosynthesis.</text>
</comment>
<dbReference type="SUPFAM" id="SSF55298">
    <property type="entry name" value="YjgF-like"/>
    <property type="match status" value="2"/>
</dbReference>
<dbReference type="FunFam" id="3.30.1330.40:FF:000012">
    <property type="entry name" value="diphthine--ammonia ligase isoform X1"/>
    <property type="match status" value="1"/>
</dbReference>
<dbReference type="InterPro" id="IPR035959">
    <property type="entry name" value="RutC-like_sf"/>
</dbReference>
<dbReference type="STRING" id="34690.A0A182TFJ7"/>
<reference evidence="12" key="2">
    <citation type="submission" date="2020-05" db="UniProtKB">
        <authorList>
            <consortium name="EnsemblMetazoa"/>
        </authorList>
    </citation>
    <scope>IDENTIFICATION</scope>
    <source>
        <strain evidence="12">CM1001059</strain>
    </source>
</reference>
<feature type="domain" description="Diphthamide synthase" evidence="11">
    <location>
        <begin position="11"/>
        <end position="233"/>
    </location>
</feature>
<evidence type="ECO:0000256" key="10">
    <source>
        <dbReference type="SAM" id="MobiDB-lite"/>
    </source>
</evidence>
<dbReference type="Gene3D" id="3.90.1490.10">
    <property type="entry name" value="putative n-type atp pyrophosphatase, domain 2"/>
    <property type="match status" value="1"/>
</dbReference>
<dbReference type="VEuPathDB" id="VectorBase:AMEC001412"/>
<dbReference type="Proteomes" id="UP000075902">
    <property type="component" value="Unassembled WGS sequence"/>
</dbReference>
<dbReference type="GO" id="GO:0017178">
    <property type="term" value="F:diphthine-ammonia ligase activity"/>
    <property type="evidence" value="ECO:0007669"/>
    <property type="project" value="UniProtKB-EC"/>
</dbReference>
<name>A0A182TFJ7_9DIPT</name>
<reference evidence="13" key="1">
    <citation type="submission" date="2014-01" db="EMBL/GenBank/DDBJ databases">
        <title>The Genome Sequence of Anopheles melas CM1001059_A (V2).</title>
        <authorList>
            <consortium name="The Broad Institute Genomics Platform"/>
            <person name="Neafsey D.E."/>
            <person name="Besansky N."/>
            <person name="Howell P."/>
            <person name="Walton C."/>
            <person name="Young S.K."/>
            <person name="Zeng Q."/>
            <person name="Gargeya S."/>
            <person name="Fitzgerald M."/>
            <person name="Haas B."/>
            <person name="Abouelleil A."/>
            <person name="Allen A.W."/>
            <person name="Alvarado L."/>
            <person name="Arachchi H.M."/>
            <person name="Berlin A.M."/>
            <person name="Chapman S.B."/>
            <person name="Gainer-Dewar J."/>
            <person name="Goldberg J."/>
            <person name="Griggs A."/>
            <person name="Gujja S."/>
            <person name="Hansen M."/>
            <person name="Howarth C."/>
            <person name="Imamovic A."/>
            <person name="Ireland A."/>
            <person name="Larimer J."/>
            <person name="McCowan C."/>
            <person name="Murphy C."/>
            <person name="Pearson M."/>
            <person name="Poon T.W."/>
            <person name="Priest M."/>
            <person name="Roberts A."/>
            <person name="Saif S."/>
            <person name="Shea T."/>
            <person name="Sisk P."/>
            <person name="Sykes S."/>
            <person name="Wortman J."/>
            <person name="Nusbaum C."/>
            <person name="Birren B."/>
        </authorList>
    </citation>
    <scope>NUCLEOTIDE SEQUENCE [LARGE SCALE GENOMIC DNA]</scope>
    <source>
        <strain evidence="13">CM1001059</strain>
    </source>
</reference>
<sequence>MATGARGDRKMRVVALVSGGKDSTYNMMQVVAEGHELVALANLHPKDRDELDSYMYQTVGHQGIEKLAQAMELPLYRRMTRGHSINTKGHYEPTEDDEVEDLYELLAEVQREQRVEAVAVGAILSDYQRVRVENVCTRLNLISLAYLWRRDQTELLQEMIDCQVHAIIIKVAALGLMPDRHLGKSLKELQPHLLLMRDKYGLNVCGEGGEYETFTLDCPLFRSRIVVDDVQTVISSADPVCPVGYLNFTKLRLVAKERIEPVLIKNSLDFIHDLNESSYSDLSDPDLSETELELIERSSCGLVPGLGAVSRGSVMRSSFSKDDLSGIGMTAAAASAAGTAVVLSRSNSITKELTLCTSLETCAPFSSKSPVRIVTKARSCIGAGEGSSVGTAPGSLSLNDGPMVVGPVEVLPPFQYARESRPLANKPRAIVNSKGWMWVAGVQGCGQDSRQAMASALATLEEMIQSHSFTLRQICYITLYVRNMTEYSFINEIYSTVFAFPNPPTRVCVECPLPADCAVVLEAVAFNPVSSASELEHKRQTMHVQGISHWAPANIGTYSQSTKVGHITYISGQIALVPGSMTIIEGGIRQQCKLTLRHLSRIAKAMNAQGGQLRDVVQGICFVTHPSYIYEARRQWERRTANAIIDYIVVPALPRGALVEWQVWAHSHNDKFDYEETGCSIGEYSISIRRRWNYENNCASIVCYVSTGLATSTTKLTELTDDYLHHHSQLAQRITRDHLHDTIAYVLRKLLQAYPGLLGTSPSSPSAASNSDEMAGTGDEDQLVRPHTARGAAPPPPPSVHLRVFYQVDAVPSVQFLIDAIESFLVSPANGARIAYTVIPACHLQNFSTFISICGLRHHE</sequence>
<feature type="region of interest" description="Disordered" evidence="10">
    <location>
        <begin position="761"/>
        <end position="780"/>
    </location>
</feature>
<evidence type="ECO:0000256" key="7">
    <source>
        <dbReference type="ARBA" id="ARBA00031552"/>
    </source>
</evidence>
<dbReference type="PANTHER" id="PTHR12196:SF2">
    <property type="entry name" value="DIPHTHINE--AMMONIA LIGASE"/>
    <property type="match status" value="1"/>
</dbReference>
<evidence type="ECO:0000313" key="12">
    <source>
        <dbReference type="EnsemblMetazoa" id="AMEC001412-PA"/>
    </source>
</evidence>
<dbReference type="InterPro" id="IPR002761">
    <property type="entry name" value="Diphthami_syn_dom"/>
</dbReference>
<dbReference type="UniPathway" id="UPA00559"/>
<dbReference type="CDD" id="cd06155">
    <property type="entry name" value="eu_AANH_C_1"/>
    <property type="match status" value="1"/>
</dbReference>
<dbReference type="InterPro" id="IPR006175">
    <property type="entry name" value="YjgF/YER057c/UK114"/>
</dbReference>
<dbReference type="Gene3D" id="3.30.1330.40">
    <property type="entry name" value="RutC-like"/>
    <property type="match status" value="2"/>
</dbReference>
<evidence type="ECO:0000256" key="4">
    <source>
        <dbReference type="ARBA" id="ARBA00018426"/>
    </source>
</evidence>
<dbReference type="CDD" id="cd01994">
    <property type="entry name" value="AANH_PF0828-like"/>
    <property type="match status" value="1"/>
</dbReference>
<proteinExistence type="inferred from homology"/>
<evidence type="ECO:0000256" key="6">
    <source>
        <dbReference type="ARBA" id="ARBA00031202"/>
    </source>
</evidence>
<accession>A0A182TFJ7</accession>
<organism evidence="12 13">
    <name type="scientific">Anopheles melas</name>
    <dbReference type="NCBI Taxonomy" id="34690"/>
    <lineage>
        <taxon>Eukaryota</taxon>
        <taxon>Metazoa</taxon>
        <taxon>Ecdysozoa</taxon>
        <taxon>Arthropoda</taxon>
        <taxon>Hexapoda</taxon>
        <taxon>Insecta</taxon>
        <taxon>Pterygota</taxon>
        <taxon>Neoptera</taxon>
        <taxon>Endopterygota</taxon>
        <taxon>Diptera</taxon>
        <taxon>Nematocera</taxon>
        <taxon>Culicoidea</taxon>
        <taxon>Culicidae</taxon>
        <taxon>Anophelinae</taxon>
        <taxon>Anopheles</taxon>
    </lineage>
</organism>
<dbReference type="PANTHER" id="PTHR12196">
    <property type="entry name" value="DOMAIN OF UNKNOWN FUNCTION 71 DUF71 -CONTAINING PROTEIN"/>
    <property type="match status" value="1"/>
</dbReference>
<comment type="similarity">
    <text evidence="2">Belongs to the Diphthine--ammonia ligase family.</text>
</comment>
<dbReference type="EnsemblMetazoa" id="AMEC001412-RA">
    <property type="protein sequence ID" value="AMEC001412-PA"/>
    <property type="gene ID" value="AMEC001412"/>
</dbReference>
<keyword evidence="13" id="KW-1185">Reference proteome</keyword>
<evidence type="ECO:0000259" key="11">
    <source>
        <dbReference type="Pfam" id="PF01902"/>
    </source>
</evidence>